<protein>
    <recommendedName>
        <fullName evidence="1">J domain-containing protein</fullName>
    </recommendedName>
</protein>
<dbReference type="PROSITE" id="PS00636">
    <property type="entry name" value="DNAJ_1"/>
    <property type="match status" value="1"/>
</dbReference>
<dbReference type="SUPFAM" id="SSF46565">
    <property type="entry name" value="Chaperone J-domain"/>
    <property type="match status" value="1"/>
</dbReference>
<evidence type="ECO:0000313" key="2">
    <source>
        <dbReference type="EMBL" id="KAK9814314.1"/>
    </source>
</evidence>
<keyword evidence="3" id="KW-1185">Reference proteome</keyword>
<name>A0AAW1PXM7_9CHLO</name>
<feature type="domain" description="J" evidence="1">
    <location>
        <begin position="7"/>
        <end position="76"/>
    </location>
</feature>
<evidence type="ECO:0000259" key="1">
    <source>
        <dbReference type="PROSITE" id="PS50076"/>
    </source>
</evidence>
<dbReference type="Proteomes" id="UP001489004">
    <property type="component" value="Unassembled WGS sequence"/>
</dbReference>
<sequence length="287" mass="31147">MLQLGAEPKDTISIGVCLSQATAAHIKHAFRKKAKQLHPDVHQSTDGSGGLSFAQLLAAYQVLSDARERELYDLSRNQRASRAVRDAAAGGPYARDSSDPDGWMPGEGFWAWTRQTDGVPHNQVDRLRAELKSEVRAALRHAYLGPRLEVESGQLPEQFEAEERSTAGLGDVLQLVSGRQLLGVVRHLQADRLQDLRQASRFASQAPQWALPHQAHMYSQDRGSNGRIMPCSTSSAAPVQAAAGAAAELGQQLARTLPQQNSAAQTVAQGTLLRKAPHRAQCPADQM</sequence>
<dbReference type="PANTHER" id="PTHR45286:SF1">
    <property type="entry name" value="CHAPERONE DNAJ-DOMAIN SUPERFAMILY PROTEIN"/>
    <property type="match status" value="1"/>
</dbReference>
<dbReference type="EMBL" id="JALJOR010000007">
    <property type="protein sequence ID" value="KAK9814314.1"/>
    <property type="molecule type" value="Genomic_DNA"/>
</dbReference>
<gene>
    <name evidence="2" type="ORF">WJX72_003841</name>
</gene>
<evidence type="ECO:0000313" key="3">
    <source>
        <dbReference type="Proteomes" id="UP001489004"/>
    </source>
</evidence>
<dbReference type="PANTHER" id="PTHR45286">
    <property type="entry name" value="CHAPERONE DNAJ-DOMAIN SUPERFAMILY PROTEIN"/>
    <property type="match status" value="1"/>
</dbReference>
<dbReference type="SMART" id="SM00271">
    <property type="entry name" value="DnaJ"/>
    <property type="match status" value="1"/>
</dbReference>
<dbReference type="InterPro" id="IPR018253">
    <property type="entry name" value="DnaJ_domain_CS"/>
</dbReference>
<dbReference type="Pfam" id="PF00226">
    <property type="entry name" value="DnaJ"/>
    <property type="match status" value="1"/>
</dbReference>
<dbReference type="AlphaFoldDB" id="A0AAW1PXM7"/>
<proteinExistence type="predicted"/>
<dbReference type="InterPro" id="IPR036869">
    <property type="entry name" value="J_dom_sf"/>
</dbReference>
<comment type="caution">
    <text evidence="2">The sequence shown here is derived from an EMBL/GenBank/DDBJ whole genome shotgun (WGS) entry which is preliminary data.</text>
</comment>
<dbReference type="CDD" id="cd06257">
    <property type="entry name" value="DnaJ"/>
    <property type="match status" value="1"/>
</dbReference>
<dbReference type="Gene3D" id="1.10.287.110">
    <property type="entry name" value="DnaJ domain"/>
    <property type="match status" value="1"/>
</dbReference>
<dbReference type="PROSITE" id="PS50076">
    <property type="entry name" value="DNAJ_2"/>
    <property type="match status" value="1"/>
</dbReference>
<reference evidence="2 3" key="1">
    <citation type="journal article" date="2024" name="Nat. Commun.">
        <title>Phylogenomics reveals the evolutionary origins of lichenization in chlorophyte algae.</title>
        <authorList>
            <person name="Puginier C."/>
            <person name="Libourel C."/>
            <person name="Otte J."/>
            <person name="Skaloud P."/>
            <person name="Haon M."/>
            <person name="Grisel S."/>
            <person name="Petersen M."/>
            <person name="Berrin J.G."/>
            <person name="Delaux P.M."/>
            <person name="Dal Grande F."/>
            <person name="Keller J."/>
        </authorList>
    </citation>
    <scope>NUCLEOTIDE SEQUENCE [LARGE SCALE GENOMIC DNA]</scope>
    <source>
        <strain evidence="2 3">SAG 2043</strain>
    </source>
</reference>
<dbReference type="InterPro" id="IPR001623">
    <property type="entry name" value="DnaJ_domain"/>
</dbReference>
<organism evidence="2 3">
    <name type="scientific">[Myrmecia] bisecta</name>
    <dbReference type="NCBI Taxonomy" id="41462"/>
    <lineage>
        <taxon>Eukaryota</taxon>
        <taxon>Viridiplantae</taxon>
        <taxon>Chlorophyta</taxon>
        <taxon>core chlorophytes</taxon>
        <taxon>Trebouxiophyceae</taxon>
        <taxon>Trebouxiales</taxon>
        <taxon>Trebouxiaceae</taxon>
        <taxon>Myrmecia</taxon>
    </lineage>
</organism>
<accession>A0AAW1PXM7</accession>